<evidence type="ECO:0000313" key="11">
    <source>
        <dbReference type="Proteomes" id="UP001487740"/>
    </source>
</evidence>
<dbReference type="Pfam" id="PF00200">
    <property type="entry name" value="Disintegrin"/>
    <property type="match status" value="1"/>
</dbReference>
<feature type="compositionally biased region" description="Basic and acidic residues" evidence="5">
    <location>
        <begin position="879"/>
        <end position="888"/>
    </location>
</feature>
<dbReference type="GO" id="GO:0046872">
    <property type="term" value="F:metal ion binding"/>
    <property type="evidence" value="ECO:0007669"/>
    <property type="project" value="UniProtKB-KW"/>
</dbReference>
<dbReference type="InterPro" id="IPR036436">
    <property type="entry name" value="Disintegrin_dom_sf"/>
</dbReference>
<dbReference type="Gene3D" id="4.10.70.10">
    <property type="entry name" value="Disintegrin domain"/>
    <property type="match status" value="1"/>
</dbReference>
<dbReference type="EC" id="3.4.24.81" evidence="2"/>
<dbReference type="Pfam" id="PF13574">
    <property type="entry name" value="Reprolysin_2"/>
    <property type="match status" value="1"/>
</dbReference>
<dbReference type="SUPFAM" id="SSF55486">
    <property type="entry name" value="Metalloproteases ('zincins'), catalytic domain"/>
    <property type="match status" value="1"/>
</dbReference>
<comment type="caution">
    <text evidence="4">Lacks conserved residue(s) required for the propagation of feature annotation.</text>
</comment>
<proteinExistence type="predicted"/>
<keyword evidence="7" id="KW-0732">Signal</keyword>
<dbReference type="SUPFAM" id="SSF57552">
    <property type="entry name" value="Blood coagulation inhibitor (disintegrin)"/>
    <property type="match status" value="1"/>
</dbReference>
<comment type="catalytic activity">
    <reaction evidence="1">
        <text>Endopeptidase of broad specificity.</text>
        <dbReference type="EC" id="3.4.24.81"/>
    </reaction>
</comment>
<keyword evidence="6" id="KW-0472">Membrane</keyword>
<dbReference type="PROSITE" id="PS50214">
    <property type="entry name" value="DISINTEGRIN_2"/>
    <property type="match status" value="1"/>
</dbReference>
<feature type="binding site" evidence="4">
    <location>
        <position position="477"/>
    </location>
    <ligand>
        <name>Zn(2+)</name>
        <dbReference type="ChEBI" id="CHEBI:29105"/>
        <note>catalytic</note>
    </ligand>
</feature>
<dbReference type="GO" id="GO:0007219">
    <property type="term" value="P:Notch signaling pathway"/>
    <property type="evidence" value="ECO:0007669"/>
    <property type="project" value="TreeGrafter"/>
</dbReference>
<evidence type="ECO:0000256" key="1">
    <source>
        <dbReference type="ARBA" id="ARBA00001809"/>
    </source>
</evidence>
<accession>A0AAW0UAA4</accession>
<keyword evidence="6" id="KW-0812">Transmembrane</keyword>
<dbReference type="InterPro" id="IPR024079">
    <property type="entry name" value="MetalloPept_cat_dom_sf"/>
</dbReference>
<evidence type="ECO:0000259" key="9">
    <source>
        <dbReference type="PROSITE" id="PS50215"/>
    </source>
</evidence>
<dbReference type="GO" id="GO:0005886">
    <property type="term" value="C:plasma membrane"/>
    <property type="evidence" value="ECO:0007669"/>
    <property type="project" value="TreeGrafter"/>
</dbReference>
<evidence type="ECO:0000256" key="3">
    <source>
        <dbReference type="ARBA" id="ARBA00022685"/>
    </source>
</evidence>
<gene>
    <name evidence="10" type="ORF">O3P69_005378</name>
</gene>
<keyword evidence="4" id="KW-0862">Zinc</keyword>
<dbReference type="EMBL" id="JARAKH010000016">
    <property type="protein sequence ID" value="KAK8396293.1"/>
    <property type="molecule type" value="Genomic_DNA"/>
</dbReference>
<keyword evidence="6" id="KW-1133">Transmembrane helix</keyword>
<dbReference type="InterPro" id="IPR049038">
    <property type="entry name" value="ADAM10_Cys-rich"/>
</dbReference>
<organism evidence="10 11">
    <name type="scientific">Scylla paramamosain</name>
    <name type="common">Mud crab</name>
    <dbReference type="NCBI Taxonomy" id="85552"/>
    <lineage>
        <taxon>Eukaryota</taxon>
        <taxon>Metazoa</taxon>
        <taxon>Ecdysozoa</taxon>
        <taxon>Arthropoda</taxon>
        <taxon>Crustacea</taxon>
        <taxon>Multicrustacea</taxon>
        <taxon>Malacostraca</taxon>
        <taxon>Eumalacostraca</taxon>
        <taxon>Eucarida</taxon>
        <taxon>Decapoda</taxon>
        <taxon>Pleocyemata</taxon>
        <taxon>Brachyura</taxon>
        <taxon>Eubrachyura</taxon>
        <taxon>Portunoidea</taxon>
        <taxon>Portunidae</taxon>
        <taxon>Portuninae</taxon>
        <taxon>Scylla</taxon>
    </lineage>
</organism>
<feature type="compositionally biased region" description="Basic residues" evidence="5">
    <location>
        <begin position="852"/>
        <end position="864"/>
    </location>
</feature>
<feature type="chain" id="PRO_5043508565" description="ADAM10 endopeptidase" evidence="7">
    <location>
        <begin position="24"/>
        <end position="980"/>
    </location>
</feature>
<dbReference type="PANTHER" id="PTHR45702:SF2">
    <property type="entry name" value="KUZBANIAN, ISOFORM A"/>
    <property type="match status" value="1"/>
</dbReference>
<feature type="binding site" evidence="4">
    <location>
        <position position="487"/>
    </location>
    <ligand>
        <name>Zn(2+)</name>
        <dbReference type="ChEBI" id="CHEBI:29105"/>
        <note>catalytic</note>
    </ligand>
</feature>
<feature type="compositionally biased region" description="Basic and acidic residues" evidence="5">
    <location>
        <begin position="199"/>
        <end position="212"/>
    </location>
</feature>
<dbReference type="PROSITE" id="PS50215">
    <property type="entry name" value="ADAM_MEPRO"/>
    <property type="match status" value="1"/>
</dbReference>
<dbReference type="Proteomes" id="UP001487740">
    <property type="component" value="Unassembled WGS sequence"/>
</dbReference>
<dbReference type="AlphaFoldDB" id="A0AAW0UAA4"/>
<evidence type="ECO:0000256" key="6">
    <source>
        <dbReference type="SAM" id="Phobius"/>
    </source>
</evidence>
<dbReference type="InterPro" id="IPR001590">
    <property type="entry name" value="Peptidase_M12B"/>
</dbReference>
<feature type="region of interest" description="Disordered" evidence="5">
    <location>
        <begin position="805"/>
        <end position="952"/>
    </location>
</feature>
<dbReference type="PANTHER" id="PTHR45702">
    <property type="entry name" value="ADAM10/ADAM17 METALLOPEPTIDASE FAMILY MEMBER"/>
    <property type="match status" value="1"/>
</dbReference>
<dbReference type="Gene3D" id="3.40.390.10">
    <property type="entry name" value="Collagenase (Catalytic Domain)"/>
    <property type="match status" value="1"/>
</dbReference>
<keyword evidence="4" id="KW-0479">Metal-binding</keyword>
<feature type="signal peptide" evidence="7">
    <location>
        <begin position="1"/>
        <end position="23"/>
    </location>
</feature>
<dbReference type="GO" id="GO:0004222">
    <property type="term" value="F:metalloendopeptidase activity"/>
    <property type="evidence" value="ECO:0007669"/>
    <property type="project" value="InterPro"/>
</dbReference>
<evidence type="ECO:0000256" key="5">
    <source>
        <dbReference type="SAM" id="MobiDB-lite"/>
    </source>
</evidence>
<reference evidence="10 11" key="1">
    <citation type="submission" date="2023-03" db="EMBL/GenBank/DDBJ databases">
        <title>High-quality genome of Scylla paramamosain provides insights in environmental adaptation.</title>
        <authorList>
            <person name="Zhang L."/>
        </authorList>
    </citation>
    <scope>NUCLEOTIDE SEQUENCE [LARGE SCALE GENOMIC DNA]</scope>
    <source>
        <strain evidence="10">LZ_2023a</strain>
        <tissue evidence="10">Muscle</tissue>
    </source>
</reference>
<feature type="transmembrane region" description="Helical" evidence="6">
    <location>
        <begin position="778"/>
        <end position="801"/>
    </location>
</feature>
<dbReference type="Pfam" id="PF21299">
    <property type="entry name" value="ADAM10_Cys-rich"/>
    <property type="match status" value="1"/>
</dbReference>
<evidence type="ECO:0000256" key="4">
    <source>
        <dbReference type="PROSITE-ProRule" id="PRU00276"/>
    </source>
</evidence>
<feature type="binding site" evidence="4">
    <location>
        <position position="481"/>
    </location>
    <ligand>
        <name>Zn(2+)</name>
        <dbReference type="ChEBI" id="CHEBI:29105"/>
        <note>catalytic</note>
    </ligand>
</feature>
<feature type="active site" evidence="4">
    <location>
        <position position="478"/>
    </location>
</feature>
<dbReference type="InterPro" id="IPR051489">
    <property type="entry name" value="ADAM_Metalloproteinase"/>
</dbReference>
<feature type="region of interest" description="Disordered" evidence="5">
    <location>
        <begin position="192"/>
        <end position="214"/>
    </location>
</feature>
<name>A0AAW0UAA4_SCYPA</name>
<evidence type="ECO:0000256" key="7">
    <source>
        <dbReference type="SAM" id="SignalP"/>
    </source>
</evidence>
<dbReference type="GO" id="GO:0006509">
    <property type="term" value="P:membrane protein ectodomain proteolysis"/>
    <property type="evidence" value="ECO:0007669"/>
    <property type="project" value="TreeGrafter"/>
</dbReference>
<comment type="caution">
    <text evidence="10">The sequence shown here is derived from an EMBL/GenBank/DDBJ whole genome shotgun (WGS) entry which is preliminary data.</text>
</comment>
<protein>
    <recommendedName>
        <fullName evidence="2">ADAM10 endopeptidase</fullName>
        <ecNumber evidence="2">3.4.24.81</ecNumber>
    </recommendedName>
</protein>
<feature type="domain" description="Disintegrin" evidence="8">
    <location>
        <begin position="548"/>
        <end position="654"/>
    </location>
</feature>
<keyword evidence="11" id="KW-1185">Reference proteome</keyword>
<evidence type="ECO:0000313" key="10">
    <source>
        <dbReference type="EMBL" id="KAK8396293.1"/>
    </source>
</evidence>
<feature type="domain" description="Peptidase M12B" evidence="9">
    <location>
        <begin position="296"/>
        <end position="531"/>
    </location>
</feature>
<dbReference type="SMART" id="SM00050">
    <property type="entry name" value="DISIN"/>
    <property type="match status" value="1"/>
</dbReference>
<evidence type="ECO:0000256" key="2">
    <source>
        <dbReference type="ARBA" id="ARBA00012332"/>
    </source>
</evidence>
<keyword evidence="3" id="KW-0165">Cleavage on pair of basic residues</keyword>
<evidence type="ECO:0000259" key="8">
    <source>
        <dbReference type="PROSITE" id="PS50214"/>
    </source>
</evidence>
<feature type="compositionally biased region" description="Gly residues" evidence="5">
    <location>
        <begin position="838"/>
        <end position="850"/>
    </location>
</feature>
<sequence>MGIWSYTLIYLVVLIWPESEGSALSEYVSQFEVLRYDSSLVHRRHERVKRSLDSKDELTISFASHGRLFRLRLRHDTTTISPSVRIEVPPSLEGLDFKHLYEGTLEGDPGSHVWGSVRDGVFEGVVHSERDGTYYVERAHKYFPGHNATLKGFHSVIYHDQHVGDPYQRVRQGHTSGCGATDDVAAWMDAVQNSADPEEERREEERREREARWSGTSNQHKYKKWLEEHEEYRMMQEEDEEELEEPGLYDLPLEDYHPHDQGHKYSEEANSAWPHRRHKRAIGIGVGEDNKGTCSLSIQTDPMLWHHIYIQEGENAEKTRDEITAMISQHIKALNHIYANVNFIGKYKHRNIRFEVQRIKIDDDTPCKSSQGEGNKFCKPNVDVSNFLNLHSQKKHDDFCLAYVFTFRDFTGGTLGLAWVASPSGASGGICEKYKTYTENLGGFRHSEKRSLNTGIITFLNYNSRVPPKVSQLTLAHEIGHNFGSPHDFPDSCKPGGLQGNYIMFSSATSGDRLNNDKFSPCSMRNISLVLDAISEKRRTNCFTENNGAFCGNKIVEEGEECDCGYDIQECQEKCCYPLKIPDTLRHANSSAKACMRRKNAVCSPSEGPCCNRNTCTFVSKEAQQVCHMYTECEESAYCEGNNASCPEPVPKEDNRVCNEGTKVCMKGKCSGSICLAKGMKECFLTSDRVHDKKKLCEIACQVGNDSSTCKSTSELKDIFGGVPVFMRPGAPCNNFQGYCDVFQKCRAVDAEGPLARLKNLLFNQDTLNSVAEWITQYWYGVMLLGVGFVVFMGVFIKCCAVHTPSSNPRKPPARSITETLRRPVNTLRRVKRHRQGPGPGGQGGGGGAGPSHHHHHHHHHHHNPQPQQPGPSRQSRGGPEREPDRSKGNKRGSRAYSDDPPPPYPGNPRHSVSPANPGASSALPAGRPTGPTRHGYGEGRGHYNRPKASAPPLELICDSNVVSGHPVGRTRLPLTRRNH</sequence>
<dbReference type="InterPro" id="IPR001762">
    <property type="entry name" value="Disintegrin_dom"/>
</dbReference>